<keyword evidence="2" id="KW-1185">Reference proteome</keyword>
<comment type="caution">
    <text evidence="1">The sequence shown here is derived from an EMBL/GenBank/DDBJ whole genome shotgun (WGS) entry which is preliminary data.</text>
</comment>
<gene>
    <name evidence="1" type="ORF">HNR09_000982</name>
</gene>
<evidence type="ECO:0000313" key="2">
    <source>
        <dbReference type="Proteomes" id="UP000535437"/>
    </source>
</evidence>
<reference evidence="1 2" key="1">
    <citation type="submission" date="2020-07" db="EMBL/GenBank/DDBJ databases">
        <title>Sequencing the genomes of 1000 actinobacteria strains.</title>
        <authorList>
            <person name="Klenk H.-P."/>
        </authorList>
    </citation>
    <scope>NUCLEOTIDE SEQUENCE [LARGE SCALE GENOMIC DNA]</scope>
    <source>
        <strain evidence="1 2">DSM 15475</strain>
    </source>
</reference>
<dbReference type="Proteomes" id="UP000535437">
    <property type="component" value="Unassembled WGS sequence"/>
</dbReference>
<accession>A0A7Z0K8E5</accession>
<sequence>MSDAILFVHTMKVPAAEMHDFTRALQSAVEFVEANGPHLMVEAYVDESRERAYSFQLYPDSASIRAHWEMSDPYIRDVMKHASVERLDIYGHPDDSVMQHIRELSAAGVEVSVTPNLTGFHRLAPPAPD</sequence>
<protein>
    <submittedName>
        <fullName evidence="1">Sugar/nucleoside kinase (Ribokinase family)</fullName>
    </submittedName>
</protein>
<keyword evidence="1" id="KW-0418">Kinase</keyword>
<dbReference type="AlphaFoldDB" id="A0A7Z0K8E5"/>
<organism evidence="1 2">
    <name type="scientific">Nesterenkonia xinjiangensis</name>
    <dbReference type="NCBI Taxonomy" id="225327"/>
    <lineage>
        <taxon>Bacteria</taxon>
        <taxon>Bacillati</taxon>
        <taxon>Actinomycetota</taxon>
        <taxon>Actinomycetes</taxon>
        <taxon>Micrococcales</taxon>
        <taxon>Micrococcaceae</taxon>
        <taxon>Nesterenkonia</taxon>
    </lineage>
</organism>
<dbReference type="RefSeq" id="WP_218881883.1">
    <property type="nucleotide sequence ID" value="NZ_BAAALL010000004.1"/>
</dbReference>
<name>A0A7Z0K8E5_9MICC</name>
<dbReference type="GO" id="GO:0016301">
    <property type="term" value="F:kinase activity"/>
    <property type="evidence" value="ECO:0007669"/>
    <property type="project" value="UniProtKB-KW"/>
</dbReference>
<keyword evidence="1" id="KW-0808">Transferase</keyword>
<proteinExistence type="predicted"/>
<evidence type="ECO:0000313" key="1">
    <source>
        <dbReference type="EMBL" id="NYJ77571.1"/>
    </source>
</evidence>
<dbReference type="EMBL" id="JACCFY010000001">
    <property type="protein sequence ID" value="NYJ77571.1"/>
    <property type="molecule type" value="Genomic_DNA"/>
</dbReference>